<evidence type="ECO:0008006" key="4">
    <source>
        <dbReference type="Google" id="ProtNLM"/>
    </source>
</evidence>
<dbReference type="Proteomes" id="UP000199645">
    <property type="component" value="Unassembled WGS sequence"/>
</dbReference>
<evidence type="ECO:0000256" key="1">
    <source>
        <dbReference type="SAM" id="Phobius"/>
    </source>
</evidence>
<accession>A0A1I2J386</accession>
<feature type="transmembrane region" description="Helical" evidence="1">
    <location>
        <begin position="393"/>
        <end position="416"/>
    </location>
</feature>
<feature type="transmembrane region" description="Helical" evidence="1">
    <location>
        <begin position="137"/>
        <end position="160"/>
    </location>
</feature>
<feature type="transmembrane region" description="Helical" evidence="1">
    <location>
        <begin position="202"/>
        <end position="223"/>
    </location>
</feature>
<gene>
    <name evidence="2" type="ORF">SAMN05421541_11192</name>
</gene>
<sequence>MTAAVVALRPVRRWIRKAQASHRDRGDMLTTVYTVVFSIAVLSVMAQDTLRAVFSPLVPHLSGVGALATAACSTGLIFLALRRLGPVSVTRPAAYFLLTAPVSRPRLLAPSLLAAALGAAVAGGAAAFGILGNTVAAGSILLVATGALAGVLLTLLASAAQSRPRLASLTDTVARIALALGLAGLVAEAVGWTPPALAGEAAASVVVTVTGALAVLALAALLLGVRDLARTPNDAILESAKTAGTLADSVYGIEPSFFAEMLERRYWASRRLRSARLPRRLPPLTGQDLLLARRRPARLLWTAASTALPLLLISVPRWVLVIALLAGMVIAAKATTATIKTDAGNPVLLRMLGLTSRQVVQQRLWLPAVLGAVWATTALGLLQAAGALPPGPWWALGPALGAIGGAVAIRAARAGFVRNDLIPIDTPMGSVPTGPIVYAFAGVDLLLLALPTALPLLQHLPATWTTVAVQTGAAALGIRAYLSWTTDPERVGLAK</sequence>
<dbReference type="Pfam" id="PF19814">
    <property type="entry name" value="DUF6297"/>
    <property type="match status" value="1"/>
</dbReference>
<keyword evidence="1" id="KW-1133">Transmembrane helix</keyword>
<name>A0A1I2J386_9ACTN</name>
<proteinExistence type="predicted"/>
<reference evidence="2 3" key="1">
    <citation type="submission" date="2016-10" db="EMBL/GenBank/DDBJ databases">
        <authorList>
            <person name="de Groot N.N."/>
        </authorList>
    </citation>
    <scope>NUCLEOTIDE SEQUENCE [LARGE SCALE GENOMIC DNA]</scope>
    <source>
        <strain evidence="2 3">DSM 43019</strain>
    </source>
</reference>
<feature type="transmembrane region" description="Helical" evidence="1">
    <location>
        <begin position="172"/>
        <end position="190"/>
    </location>
</feature>
<dbReference type="OrthoDB" id="3401901at2"/>
<feature type="transmembrane region" description="Helical" evidence="1">
    <location>
        <begin position="364"/>
        <end position="387"/>
    </location>
</feature>
<dbReference type="InterPro" id="IPR046264">
    <property type="entry name" value="DUF6297"/>
</dbReference>
<dbReference type="AlphaFoldDB" id="A0A1I2J386"/>
<dbReference type="STRING" id="35752.SAMN05421541_11192"/>
<feature type="transmembrane region" description="Helical" evidence="1">
    <location>
        <begin position="436"/>
        <end position="457"/>
    </location>
</feature>
<evidence type="ECO:0000313" key="3">
    <source>
        <dbReference type="Proteomes" id="UP000199645"/>
    </source>
</evidence>
<organism evidence="2 3">
    <name type="scientific">Actinoplanes philippinensis</name>
    <dbReference type="NCBI Taxonomy" id="35752"/>
    <lineage>
        <taxon>Bacteria</taxon>
        <taxon>Bacillati</taxon>
        <taxon>Actinomycetota</taxon>
        <taxon>Actinomycetes</taxon>
        <taxon>Micromonosporales</taxon>
        <taxon>Micromonosporaceae</taxon>
        <taxon>Actinoplanes</taxon>
    </lineage>
</organism>
<keyword evidence="1" id="KW-0472">Membrane</keyword>
<feature type="transmembrane region" description="Helical" evidence="1">
    <location>
        <begin position="58"/>
        <end position="81"/>
    </location>
</feature>
<feature type="transmembrane region" description="Helical" evidence="1">
    <location>
        <begin position="26"/>
        <end position="46"/>
    </location>
</feature>
<keyword evidence="1" id="KW-0812">Transmembrane</keyword>
<evidence type="ECO:0000313" key="2">
    <source>
        <dbReference type="EMBL" id="SFF47717.1"/>
    </source>
</evidence>
<dbReference type="EMBL" id="FONV01000011">
    <property type="protein sequence ID" value="SFF47717.1"/>
    <property type="molecule type" value="Genomic_DNA"/>
</dbReference>
<protein>
    <recommendedName>
        <fullName evidence="4">ABC-2 type transport system permease protein</fullName>
    </recommendedName>
</protein>
<keyword evidence="3" id="KW-1185">Reference proteome</keyword>
<feature type="transmembrane region" description="Helical" evidence="1">
    <location>
        <begin position="463"/>
        <end position="482"/>
    </location>
</feature>
<feature type="transmembrane region" description="Helical" evidence="1">
    <location>
        <begin position="107"/>
        <end position="131"/>
    </location>
</feature>
<dbReference type="RefSeq" id="WP_093619034.1">
    <property type="nucleotide sequence ID" value="NZ_BOMT01000062.1"/>
</dbReference>